<keyword evidence="2" id="KW-1185">Reference proteome</keyword>
<evidence type="ECO:0000313" key="1">
    <source>
        <dbReference type="EMBL" id="CAD7251991.1"/>
    </source>
</evidence>
<gene>
    <name evidence="1" type="ORF">DSTB1V02_LOCUS11752</name>
</gene>
<dbReference type="Proteomes" id="UP000677054">
    <property type="component" value="Unassembled WGS sequence"/>
</dbReference>
<reference evidence="1" key="1">
    <citation type="submission" date="2020-11" db="EMBL/GenBank/DDBJ databases">
        <authorList>
            <person name="Tran Van P."/>
        </authorList>
    </citation>
    <scope>NUCLEOTIDE SEQUENCE</scope>
</reference>
<name>A0A7R9FRB3_9CRUS</name>
<evidence type="ECO:0000313" key="2">
    <source>
        <dbReference type="Proteomes" id="UP000677054"/>
    </source>
</evidence>
<dbReference type="EMBL" id="LR903526">
    <property type="protein sequence ID" value="CAD7251991.1"/>
    <property type="molecule type" value="Genomic_DNA"/>
</dbReference>
<accession>A0A7R9FRB3</accession>
<protein>
    <submittedName>
        <fullName evidence="1">Uncharacterized protein</fullName>
    </submittedName>
</protein>
<dbReference type="EMBL" id="CAJPEV010004009">
    <property type="protein sequence ID" value="CAG0900985.1"/>
    <property type="molecule type" value="Genomic_DNA"/>
</dbReference>
<dbReference type="AlphaFoldDB" id="A0A7R9FRB3"/>
<organism evidence="1">
    <name type="scientific">Darwinula stevensoni</name>
    <dbReference type="NCBI Taxonomy" id="69355"/>
    <lineage>
        <taxon>Eukaryota</taxon>
        <taxon>Metazoa</taxon>
        <taxon>Ecdysozoa</taxon>
        <taxon>Arthropoda</taxon>
        <taxon>Crustacea</taxon>
        <taxon>Oligostraca</taxon>
        <taxon>Ostracoda</taxon>
        <taxon>Podocopa</taxon>
        <taxon>Podocopida</taxon>
        <taxon>Darwinulocopina</taxon>
        <taxon>Darwinuloidea</taxon>
        <taxon>Darwinulidae</taxon>
        <taxon>Darwinula</taxon>
    </lineage>
</organism>
<proteinExistence type="predicted"/>
<sequence length="186" mass="21319">MRSLSGDALVRLRKSNIIPKVDDFTAPILDEDRILLMLVQLQNTINSRNFNSFLDVLSDTGQGDVAGRLREQRRDMEERMRKFYKEFKPKQLPNLERVRAMVMPLLNGERDWSEVGQNLGIDGDILGRMDQRSVGPLMMVLTLAEDFFNSTSENCASTLSELRVTWFQQIAQVEKETLIKIISGQP</sequence>